<protein>
    <submittedName>
        <fullName evidence="1">Uncharacterized protein</fullName>
    </submittedName>
</protein>
<comment type="caution">
    <text evidence="1">The sequence shown here is derived from an EMBL/GenBank/DDBJ whole genome shotgun (WGS) entry which is preliminary data.</text>
</comment>
<gene>
    <name evidence="1" type="ORF">A3E73_02980</name>
</gene>
<dbReference type="Proteomes" id="UP000176791">
    <property type="component" value="Unassembled WGS sequence"/>
</dbReference>
<evidence type="ECO:0000313" key="1">
    <source>
        <dbReference type="EMBL" id="OGD55483.1"/>
    </source>
</evidence>
<sequence length="151" mass="16822">MLFQLKEHGSFPSAADKLPLRARLGLEIDRSGFLPFLQSLFSSADQIANLTNPNSWRGSEIIKLPNADENDHSLTYQAVQIDLGTLANQENPYLAIKVHFEYGLDGHLMQIRGHEITYTGKSPATFLGDSPELQQVTDALIQAMMRPLVQD</sequence>
<proteinExistence type="predicted"/>
<dbReference type="EMBL" id="MEZN01000043">
    <property type="protein sequence ID" value="OGD55483.1"/>
    <property type="molecule type" value="Genomic_DNA"/>
</dbReference>
<dbReference type="STRING" id="1797460.A3E73_02980"/>
<name>A0A1F5DK20_9BACT</name>
<organism evidence="1 2">
    <name type="scientific">Candidatus Beckwithbacteria bacterium RIFCSPHIGHO2_12_FULL_47_17</name>
    <dbReference type="NCBI Taxonomy" id="1797460"/>
    <lineage>
        <taxon>Bacteria</taxon>
        <taxon>Candidatus Beckwithiibacteriota</taxon>
    </lineage>
</organism>
<dbReference type="AlphaFoldDB" id="A0A1F5DK20"/>
<evidence type="ECO:0000313" key="2">
    <source>
        <dbReference type="Proteomes" id="UP000176791"/>
    </source>
</evidence>
<reference evidence="1 2" key="1">
    <citation type="journal article" date="2016" name="Nat. Commun.">
        <title>Thousands of microbial genomes shed light on interconnected biogeochemical processes in an aquifer system.</title>
        <authorList>
            <person name="Anantharaman K."/>
            <person name="Brown C.T."/>
            <person name="Hug L.A."/>
            <person name="Sharon I."/>
            <person name="Castelle C.J."/>
            <person name="Probst A.J."/>
            <person name="Thomas B.C."/>
            <person name="Singh A."/>
            <person name="Wilkins M.J."/>
            <person name="Karaoz U."/>
            <person name="Brodie E.L."/>
            <person name="Williams K.H."/>
            <person name="Hubbard S.S."/>
            <person name="Banfield J.F."/>
        </authorList>
    </citation>
    <scope>NUCLEOTIDE SEQUENCE [LARGE SCALE GENOMIC DNA]</scope>
</reference>
<accession>A0A1F5DK20</accession>